<name>A0A6M1SY06_9HYPH</name>
<evidence type="ECO:0000313" key="2">
    <source>
        <dbReference type="Proteomes" id="UP000474802"/>
    </source>
</evidence>
<dbReference type="RefSeq" id="WP_164535401.1">
    <property type="nucleotide sequence ID" value="NZ_JAALFG010000004.1"/>
</dbReference>
<gene>
    <name evidence="1" type="ORF">G5575_17320</name>
</gene>
<comment type="caution">
    <text evidence="1">The sequence shown here is derived from an EMBL/GenBank/DDBJ whole genome shotgun (WGS) entry which is preliminary data.</text>
</comment>
<reference evidence="1 2" key="1">
    <citation type="submission" date="2020-02" db="EMBL/GenBank/DDBJ databases">
        <authorList>
            <person name="Khan S.A."/>
            <person name="Jeon C.O."/>
            <person name="Chun B.H."/>
        </authorList>
    </citation>
    <scope>NUCLEOTIDE SEQUENCE [LARGE SCALE GENOMIC DNA]</scope>
    <source>
        <strain evidence="1 2">H239</strain>
    </source>
</reference>
<organism evidence="1 2">
    <name type="scientific">Devosia aurantiaca</name>
    <dbReference type="NCBI Taxonomy" id="2714858"/>
    <lineage>
        <taxon>Bacteria</taxon>
        <taxon>Pseudomonadati</taxon>
        <taxon>Pseudomonadota</taxon>
        <taxon>Alphaproteobacteria</taxon>
        <taxon>Hyphomicrobiales</taxon>
        <taxon>Devosiaceae</taxon>
        <taxon>Devosia</taxon>
    </lineage>
</organism>
<protein>
    <submittedName>
        <fullName evidence="1">Uncharacterized protein</fullName>
    </submittedName>
</protein>
<dbReference type="Proteomes" id="UP000474802">
    <property type="component" value="Unassembled WGS sequence"/>
</dbReference>
<proteinExistence type="predicted"/>
<sequence>MQTKRTPWVHVTDKPAWANSKVSAYRIWMQTDGRRFWQRHEWLMRDRSVDLCDWIDAHTTSFPVHYEDCTSEELIAA</sequence>
<accession>A0A6M1SY06</accession>
<reference evidence="1 2" key="2">
    <citation type="submission" date="2020-03" db="EMBL/GenBank/DDBJ databases">
        <title>Devosia chinhatensis sp. nov., isolated from a hexachlorocyclohexane (HCH) dump site in India.</title>
        <authorList>
            <person name="Kumar M."/>
            <person name="Lal R."/>
        </authorList>
    </citation>
    <scope>NUCLEOTIDE SEQUENCE [LARGE SCALE GENOMIC DNA]</scope>
    <source>
        <strain evidence="1 2">H239</strain>
    </source>
</reference>
<keyword evidence="2" id="KW-1185">Reference proteome</keyword>
<dbReference type="EMBL" id="JAALFG010000004">
    <property type="protein sequence ID" value="NGP19163.1"/>
    <property type="molecule type" value="Genomic_DNA"/>
</dbReference>
<evidence type="ECO:0000313" key="1">
    <source>
        <dbReference type="EMBL" id="NGP19163.1"/>
    </source>
</evidence>
<dbReference type="AlphaFoldDB" id="A0A6M1SY06"/>